<protein>
    <submittedName>
        <fullName evidence="1">DUF5988 family protein</fullName>
    </submittedName>
</protein>
<accession>A0ABV9WMU6</accession>
<evidence type="ECO:0000313" key="2">
    <source>
        <dbReference type="Proteomes" id="UP001595912"/>
    </source>
</evidence>
<name>A0ABV9WMU6_9ACTN</name>
<evidence type="ECO:0000313" key="1">
    <source>
        <dbReference type="EMBL" id="MFC5008328.1"/>
    </source>
</evidence>
<reference evidence="2" key="1">
    <citation type="journal article" date="2019" name="Int. J. Syst. Evol. Microbiol.">
        <title>The Global Catalogue of Microorganisms (GCM) 10K type strain sequencing project: providing services to taxonomists for standard genome sequencing and annotation.</title>
        <authorList>
            <consortium name="The Broad Institute Genomics Platform"/>
            <consortium name="The Broad Institute Genome Sequencing Center for Infectious Disease"/>
            <person name="Wu L."/>
            <person name="Ma J."/>
        </authorList>
    </citation>
    <scope>NUCLEOTIDE SEQUENCE [LARGE SCALE GENOMIC DNA]</scope>
    <source>
        <strain evidence="2">CGMCC 4.7152</strain>
    </source>
</reference>
<organism evidence="1 2">
    <name type="scientific">Dactylosporangium cerinum</name>
    <dbReference type="NCBI Taxonomy" id="1434730"/>
    <lineage>
        <taxon>Bacteria</taxon>
        <taxon>Bacillati</taxon>
        <taxon>Actinomycetota</taxon>
        <taxon>Actinomycetes</taxon>
        <taxon>Micromonosporales</taxon>
        <taxon>Micromonosporaceae</taxon>
        <taxon>Dactylosporangium</taxon>
    </lineage>
</organism>
<dbReference type="Pfam" id="PF19450">
    <property type="entry name" value="DUF5988"/>
    <property type="match status" value="1"/>
</dbReference>
<keyword evidence="2" id="KW-1185">Reference proteome</keyword>
<dbReference type="RefSeq" id="WP_380129017.1">
    <property type="nucleotide sequence ID" value="NZ_JBHSIU010000131.1"/>
</dbReference>
<comment type="caution">
    <text evidence="1">The sequence shown here is derived from an EMBL/GenBank/DDBJ whole genome shotgun (WGS) entry which is preliminary data.</text>
</comment>
<proteinExistence type="predicted"/>
<gene>
    <name evidence="1" type="ORF">ACFPIJ_62285</name>
</gene>
<sequence length="72" mass="8212">MEDYVSEMVYVRLEGGPQHMPPAMRDARASASDLKIKLEYYGGYEHFERVTTGDVDASPVVFQWTGRTRIAE</sequence>
<dbReference type="Proteomes" id="UP001595912">
    <property type="component" value="Unassembled WGS sequence"/>
</dbReference>
<dbReference type="EMBL" id="JBHSIU010000131">
    <property type="protein sequence ID" value="MFC5008328.1"/>
    <property type="molecule type" value="Genomic_DNA"/>
</dbReference>
<dbReference type="InterPro" id="IPR046030">
    <property type="entry name" value="DUF5988"/>
</dbReference>